<dbReference type="PROSITE" id="PS50113">
    <property type="entry name" value="PAC"/>
    <property type="match status" value="1"/>
</dbReference>
<sequence length="510" mass="58842">MGILNIKPLSRISKIIFTGLLILILYSIIASLVYVILQSEIDLYVKKSTDLALYTTKLSTDLNDLIIESASIIKYSKLNDKNKLKTSLIKAKVLMSLTDKDFKIVKHYIKTSRIGTKTILPYVNKSYFNYINLIRPIIKRIIKYHSLISKKIFLTPIELALYKDSPVFSPFAIKAVDKTIKRERIIRNYVNLIYLTGSLLIFASILFFIFYSKRKTKEIEILYTKFNLIFDNIYDLAYVTEFTGDAVPKHFIEVNDMALRKLGYSKNEFLKLSHLNIINATNEDILNMMKLLFEKGTMTYTTEIKTKDGRIIPFEVTSRIYKNKNQYPIGVCIARDITDRVELEKKLKKLSEVDPLTGAYNRNKYKEIIGKEIDRAKRYKYPLSVIMIDVDFFKAINDKYGHVTGDEVLKDIVSLITGNIRSGDYLIRWGGEEFLVIAPYASLNNAYLLSEKLRIQAELHYFSYKGIRITLSSGIAELMENENETSFIKRADNALYKAKNSGRNKSVISQ</sequence>
<dbReference type="AlphaFoldDB" id="A0A520X6S2"/>
<keyword evidence="1" id="KW-0812">Transmembrane</keyword>
<dbReference type="Gene3D" id="3.30.70.270">
    <property type="match status" value="1"/>
</dbReference>
<dbReference type="Pfam" id="PF13426">
    <property type="entry name" value="PAS_9"/>
    <property type="match status" value="1"/>
</dbReference>
<dbReference type="GO" id="GO:0043709">
    <property type="term" value="P:cell adhesion involved in single-species biofilm formation"/>
    <property type="evidence" value="ECO:0007669"/>
    <property type="project" value="TreeGrafter"/>
</dbReference>
<proteinExistence type="predicted"/>
<dbReference type="PANTHER" id="PTHR45138:SF24">
    <property type="entry name" value="DIGUANYLATE CYCLASE DGCC-RELATED"/>
    <property type="match status" value="1"/>
</dbReference>
<dbReference type="SUPFAM" id="SSF55073">
    <property type="entry name" value="Nucleotide cyclase"/>
    <property type="match status" value="1"/>
</dbReference>
<gene>
    <name evidence="4" type="ORF">EVJ48_09775</name>
</gene>
<dbReference type="Gene3D" id="3.30.450.20">
    <property type="entry name" value="PAS domain"/>
    <property type="match status" value="1"/>
</dbReference>
<dbReference type="SMART" id="SM00267">
    <property type="entry name" value="GGDEF"/>
    <property type="match status" value="1"/>
</dbReference>
<dbReference type="PROSITE" id="PS50887">
    <property type="entry name" value="GGDEF"/>
    <property type="match status" value="1"/>
</dbReference>
<feature type="transmembrane region" description="Helical" evidence="1">
    <location>
        <begin position="189"/>
        <end position="211"/>
    </location>
</feature>
<dbReference type="InterPro" id="IPR050469">
    <property type="entry name" value="Diguanylate_Cyclase"/>
</dbReference>
<keyword evidence="1" id="KW-0472">Membrane</keyword>
<reference evidence="4 5" key="1">
    <citation type="submission" date="2019-01" db="EMBL/GenBank/DDBJ databases">
        <title>Insights into ecological role of a new deltaproteobacterial order Candidatus Sinidesulfobacterales (Sva0485) by metagenomics and metatranscriptomics.</title>
        <authorList>
            <person name="Tan S."/>
            <person name="Liu J."/>
            <person name="Fang Y."/>
            <person name="Hedlund B."/>
            <person name="Lian Z.-H."/>
            <person name="Huang L.-Y."/>
            <person name="Li J.-T."/>
            <person name="Huang L.-N."/>
            <person name="Li W.-J."/>
            <person name="Jiang H.-C."/>
            <person name="Dong H.-L."/>
            <person name="Shu W.-S."/>
        </authorList>
    </citation>
    <scope>NUCLEOTIDE SEQUENCE [LARGE SCALE GENOMIC DNA]</scope>
    <source>
        <strain evidence="4">AP4</strain>
    </source>
</reference>
<dbReference type="Pfam" id="PF00990">
    <property type="entry name" value="GGDEF"/>
    <property type="match status" value="1"/>
</dbReference>
<name>A0A520X6S2_9DELT</name>
<dbReference type="NCBIfam" id="TIGR00254">
    <property type="entry name" value="GGDEF"/>
    <property type="match status" value="1"/>
</dbReference>
<protein>
    <submittedName>
        <fullName evidence="4">Sensor domain-containing diguanylate cyclase</fullName>
    </submittedName>
</protein>
<accession>A0A520X6S2</accession>
<dbReference type="InterPro" id="IPR035965">
    <property type="entry name" value="PAS-like_dom_sf"/>
</dbReference>
<feature type="transmembrane region" description="Helical" evidence="1">
    <location>
        <begin position="15"/>
        <end position="37"/>
    </location>
</feature>
<dbReference type="CDD" id="cd01949">
    <property type="entry name" value="GGDEF"/>
    <property type="match status" value="1"/>
</dbReference>
<dbReference type="GO" id="GO:1902201">
    <property type="term" value="P:negative regulation of bacterial-type flagellum-dependent cell motility"/>
    <property type="evidence" value="ECO:0007669"/>
    <property type="project" value="TreeGrafter"/>
</dbReference>
<dbReference type="InterPro" id="IPR043128">
    <property type="entry name" value="Rev_trsase/Diguanyl_cyclase"/>
</dbReference>
<dbReference type="InterPro" id="IPR000160">
    <property type="entry name" value="GGDEF_dom"/>
</dbReference>
<dbReference type="FunFam" id="3.30.70.270:FF:000001">
    <property type="entry name" value="Diguanylate cyclase domain protein"/>
    <property type="match status" value="1"/>
</dbReference>
<dbReference type="InterPro" id="IPR029787">
    <property type="entry name" value="Nucleotide_cyclase"/>
</dbReference>
<dbReference type="InterPro" id="IPR000014">
    <property type="entry name" value="PAS"/>
</dbReference>
<feature type="domain" description="GGDEF" evidence="3">
    <location>
        <begin position="381"/>
        <end position="510"/>
    </location>
</feature>
<evidence type="ECO:0000313" key="5">
    <source>
        <dbReference type="Proteomes" id="UP000322454"/>
    </source>
</evidence>
<dbReference type="Proteomes" id="UP000322454">
    <property type="component" value="Unassembled WGS sequence"/>
</dbReference>
<dbReference type="EMBL" id="SHMQ01000049">
    <property type="protein sequence ID" value="RZV36907.1"/>
    <property type="molecule type" value="Genomic_DNA"/>
</dbReference>
<organism evidence="4 5">
    <name type="scientific">Candidatus Acidulodesulfobacterium acidiphilum</name>
    <dbReference type="NCBI Taxonomy" id="2597224"/>
    <lineage>
        <taxon>Bacteria</taxon>
        <taxon>Deltaproteobacteria</taxon>
        <taxon>Candidatus Acidulodesulfobacterales</taxon>
        <taxon>Candidatus Acidulodesulfobacterium</taxon>
    </lineage>
</organism>
<comment type="caution">
    <text evidence="4">The sequence shown here is derived from an EMBL/GenBank/DDBJ whole genome shotgun (WGS) entry which is preliminary data.</text>
</comment>
<feature type="domain" description="PAC" evidence="2">
    <location>
        <begin position="298"/>
        <end position="349"/>
    </location>
</feature>
<dbReference type="NCBIfam" id="TIGR00229">
    <property type="entry name" value="sensory_box"/>
    <property type="match status" value="1"/>
</dbReference>
<dbReference type="InterPro" id="IPR000700">
    <property type="entry name" value="PAS-assoc_C"/>
</dbReference>
<dbReference type="GO" id="GO:0005886">
    <property type="term" value="C:plasma membrane"/>
    <property type="evidence" value="ECO:0007669"/>
    <property type="project" value="TreeGrafter"/>
</dbReference>
<evidence type="ECO:0000256" key="1">
    <source>
        <dbReference type="SAM" id="Phobius"/>
    </source>
</evidence>
<dbReference type="PANTHER" id="PTHR45138">
    <property type="entry name" value="REGULATORY COMPONENTS OF SENSORY TRANSDUCTION SYSTEM"/>
    <property type="match status" value="1"/>
</dbReference>
<evidence type="ECO:0000313" key="4">
    <source>
        <dbReference type="EMBL" id="RZV36907.1"/>
    </source>
</evidence>
<keyword evidence="1" id="KW-1133">Transmembrane helix</keyword>
<evidence type="ECO:0000259" key="2">
    <source>
        <dbReference type="PROSITE" id="PS50113"/>
    </source>
</evidence>
<dbReference type="CDD" id="cd00130">
    <property type="entry name" value="PAS"/>
    <property type="match status" value="1"/>
</dbReference>
<dbReference type="SUPFAM" id="SSF55785">
    <property type="entry name" value="PYP-like sensor domain (PAS domain)"/>
    <property type="match status" value="1"/>
</dbReference>
<dbReference type="GO" id="GO:0052621">
    <property type="term" value="F:diguanylate cyclase activity"/>
    <property type="evidence" value="ECO:0007669"/>
    <property type="project" value="TreeGrafter"/>
</dbReference>
<evidence type="ECO:0000259" key="3">
    <source>
        <dbReference type="PROSITE" id="PS50887"/>
    </source>
</evidence>